<proteinExistence type="predicted"/>
<dbReference type="EMBL" id="JAJSOW010000107">
    <property type="protein sequence ID" value="KAI9157425.1"/>
    <property type="molecule type" value="Genomic_DNA"/>
</dbReference>
<dbReference type="Proteomes" id="UP001064489">
    <property type="component" value="Chromosome 12"/>
</dbReference>
<name>A0AAD5NG74_ACENE</name>
<keyword evidence="3" id="KW-1185">Reference proteome</keyword>
<evidence type="ECO:0000313" key="3">
    <source>
        <dbReference type="Proteomes" id="UP001064489"/>
    </source>
</evidence>
<dbReference type="AlphaFoldDB" id="A0AAD5NG74"/>
<evidence type="ECO:0000256" key="1">
    <source>
        <dbReference type="SAM" id="Coils"/>
    </source>
</evidence>
<evidence type="ECO:0000313" key="2">
    <source>
        <dbReference type="EMBL" id="KAI9157425.1"/>
    </source>
</evidence>
<feature type="coiled-coil region" evidence="1">
    <location>
        <begin position="23"/>
        <end position="89"/>
    </location>
</feature>
<comment type="caution">
    <text evidence="2">The sequence shown here is derived from an EMBL/GenBank/DDBJ whole genome shotgun (WGS) entry which is preliminary data.</text>
</comment>
<accession>A0AAD5NG74</accession>
<protein>
    <submittedName>
        <fullName evidence="2">Uncharacterized protein</fullName>
    </submittedName>
</protein>
<organism evidence="2 3">
    <name type="scientific">Acer negundo</name>
    <name type="common">Box elder</name>
    <dbReference type="NCBI Taxonomy" id="4023"/>
    <lineage>
        <taxon>Eukaryota</taxon>
        <taxon>Viridiplantae</taxon>
        <taxon>Streptophyta</taxon>
        <taxon>Embryophyta</taxon>
        <taxon>Tracheophyta</taxon>
        <taxon>Spermatophyta</taxon>
        <taxon>Magnoliopsida</taxon>
        <taxon>eudicotyledons</taxon>
        <taxon>Gunneridae</taxon>
        <taxon>Pentapetalae</taxon>
        <taxon>rosids</taxon>
        <taxon>malvids</taxon>
        <taxon>Sapindales</taxon>
        <taxon>Sapindaceae</taxon>
        <taxon>Hippocastanoideae</taxon>
        <taxon>Acereae</taxon>
        <taxon>Acer</taxon>
    </lineage>
</organism>
<reference evidence="2" key="1">
    <citation type="journal article" date="2022" name="Plant J.">
        <title>Strategies of tolerance reflected in two North American maple genomes.</title>
        <authorList>
            <person name="McEvoy S.L."/>
            <person name="Sezen U.U."/>
            <person name="Trouern-Trend A."/>
            <person name="McMahon S.M."/>
            <person name="Schaberg P.G."/>
            <person name="Yang J."/>
            <person name="Wegrzyn J.L."/>
            <person name="Swenson N.G."/>
        </authorList>
    </citation>
    <scope>NUCLEOTIDE SEQUENCE</scope>
    <source>
        <strain evidence="2">91603</strain>
    </source>
</reference>
<sequence>MIVDIVKNDEIIVEKDINLTIRIDVLTNERNEALKVREELTRLVESQDEEFNRRIRKVFMEMERKDKKCQALEEELVRKESALKIFKEREVLLEVTRNLMSQSNLRMDVRVEAGSTTSQNIRHQVELSSGRRVATSSCEKGINRSYKCDFILREGTHRSPWHSSQDKIFLENIWPC</sequence>
<keyword evidence="1" id="KW-0175">Coiled coil</keyword>
<gene>
    <name evidence="2" type="ORF">LWI28_022355</name>
</gene>
<reference evidence="2" key="2">
    <citation type="submission" date="2023-02" db="EMBL/GenBank/DDBJ databases">
        <authorList>
            <person name="Swenson N.G."/>
            <person name="Wegrzyn J.L."/>
            <person name="Mcevoy S.L."/>
        </authorList>
    </citation>
    <scope>NUCLEOTIDE SEQUENCE</scope>
    <source>
        <strain evidence="2">91603</strain>
        <tissue evidence="2">Leaf</tissue>
    </source>
</reference>